<comment type="caution">
    <text evidence="7">The sequence shown here is derived from an EMBL/GenBank/DDBJ whole genome shotgun (WGS) entry which is preliminary data.</text>
</comment>
<keyword evidence="4" id="KW-0067">ATP-binding</keyword>
<evidence type="ECO:0000259" key="6">
    <source>
        <dbReference type="Pfam" id="PF12874"/>
    </source>
</evidence>
<dbReference type="Pfam" id="PF01715">
    <property type="entry name" value="IPPT"/>
    <property type="match status" value="1"/>
</dbReference>
<evidence type="ECO:0000256" key="5">
    <source>
        <dbReference type="SAM" id="MobiDB-lite"/>
    </source>
</evidence>
<keyword evidence="8" id="KW-1185">Reference proteome</keyword>
<gene>
    <name evidence="7" type="ORF">HCN44_008423</name>
</gene>
<dbReference type="InterPro" id="IPR039657">
    <property type="entry name" value="Dimethylallyltransferase"/>
</dbReference>
<evidence type="ECO:0000313" key="8">
    <source>
        <dbReference type="Proteomes" id="UP000639338"/>
    </source>
</evidence>
<evidence type="ECO:0000256" key="1">
    <source>
        <dbReference type="ARBA" id="ARBA00005842"/>
    </source>
</evidence>
<dbReference type="Gene3D" id="1.10.20.140">
    <property type="match status" value="1"/>
</dbReference>
<dbReference type="SUPFAM" id="SSF57667">
    <property type="entry name" value="beta-beta-alpha zinc fingers"/>
    <property type="match status" value="1"/>
</dbReference>
<dbReference type="GO" id="GO:0052381">
    <property type="term" value="F:tRNA dimethylallyltransferase activity"/>
    <property type="evidence" value="ECO:0007669"/>
    <property type="project" value="InterPro"/>
</dbReference>
<dbReference type="SUPFAM" id="SSF52540">
    <property type="entry name" value="P-loop containing nucleoside triphosphate hydrolases"/>
    <property type="match status" value="2"/>
</dbReference>
<dbReference type="GO" id="GO:0005524">
    <property type="term" value="F:ATP binding"/>
    <property type="evidence" value="ECO:0007669"/>
    <property type="project" value="UniProtKB-KW"/>
</dbReference>
<dbReference type="InterPro" id="IPR036236">
    <property type="entry name" value="Znf_C2H2_sf"/>
</dbReference>
<protein>
    <recommendedName>
        <fullName evidence="6">C2H2-type domain-containing protein</fullName>
    </recommendedName>
</protein>
<accession>A0A835CNP9</accession>
<reference evidence="7 8" key="1">
    <citation type="submission" date="2020-08" db="EMBL/GenBank/DDBJ databases">
        <title>Aphidius gifuensis genome sequencing and assembly.</title>
        <authorList>
            <person name="Du Z."/>
        </authorList>
    </citation>
    <scope>NUCLEOTIDE SEQUENCE [LARGE SCALE GENOMIC DNA]</scope>
    <source>
        <strain evidence="7">YNYX2018</strain>
        <tissue evidence="7">Adults</tissue>
    </source>
</reference>
<feature type="region of interest" description="Disordered" evidence="5">
    <location>
        <begin position="138"/>
        <end position="175"/>
    </location>
</feature>
<sequence length="471" mass="54193">MVDNKPDTSMTRLPIFVILGSTGTGKSRLGIELAKRFAGEIISADSMQVYKELDIITAKVTKEEKLAVPHHMLDLIDPLVNYCVTDYQRAALPIINDVITRRKLPIIVGGTNYYIESLLWQVLLADPELIEGKVNTEDNKKNDVTTCDTDGDNDKKNDVSTCDTDGDNDNDLTSSKKMKFDDSIESNLALHQKLSKIDPEMARRLHPNNRRKIIRSIEVFENHGITHSEILKKQRTEGGCGLGGPLRFQNSIIVWLRCDQEILDDRLDRRVDSMIETGLINELLNFHECYAREWTKINLSPDYTKGIFQSIGFKEFHNYLILPDDEKKSEKGQALFDQGVKDLKLVTKRYARRQQRWIMNRFVKRTDRQVPPIYELNCTNLDNWNTDVLKPAVDIINSILNNEKIDRKTMQDNCKEEKKTDSSNETTYWCETCDKILVGNAQWKAHKDGTRHKKMSISKKRLQLAAMDDQQ</sequence>
<dbReference type="InterPro" id="IPR027417">
    <property type="entry name" value="P-loop_NTPase"/>
</dbReference>
<dbReference type="HAMAP" id="MF_00185">
    <property type="entry name" value="IPP_trans"/>
    <property type="match status" value="1"/>
</dbReference>
<dbReference type="InterPro" id="IPR013087">
    <property type="entry name" value="Znf_C2H2_type"/>
</dbReference>
<evidence type="ECO:0000256" key="2">
    <source>
        <dbReference type="ARBA" id="ARBA00022679"/>
    </source>
</evidence>
<dbReference type="PANTHER" id="PTHR11088:SF89">
    <property type="entry name" value="TRNA DIMETHYLALLYLTRANSFERASE"/>
    <property type="match status" value="1"/>
</dbReference>
<dbReference type="GO" id="GO:0005739">
    <property type="term" value="C:mitochondrion"/>
    <property type="evidence" value="ECO:0007669"/>
    <property type="project" value="TreeGrafter"/>
</dbReference>
<keyword evidence="2" id="KW-0808">Transferase</keyword>
<keyword evidence="3" id="KW-0547">Nucleotide-binding</keyword>
<evidence type="ECO:0000256" key="4">
    <source>
        <dbReference type="ARBA" id="ARBA00022840"/>
    </source>
</evidence>
<dbReference type="EMBL" id="JACMRX010000005">
    <property type="protein sequence ID" value="KAF7989749.1"/>
    <property type="molecule type" value="Genomic_DNA"/>
</dbReference>
<comment type="similarity">
    <text evidence="1">Belongs to the IPP transferase family.</text>
</comment>
<dbReference type="PANTHER" id="PTHR11088">
    <property type="entry name" value="TRNA DIMETHYLALLYLTRANSFERASE"/>
    <property type="match status" value="1"/>
</dbReference>
<dbReference type="OrthoDB" id="775260at2759"/>
<organism evidence="7 8">
    <name type="scientific">Aphidius gifuensis</name>
    <name type="common">Parasitoid wasp</name>
    <dbReference type="NCBI Taxonomy" id="684658"/>
    <lineage>
        <taxon>Eukaryota</taxon>
        <taxon>Metazoa</taxon>
        <taxon>Ecdysozoa</taxon>
        <taxon>Arthropoda</taxon>
        <taxon>Hexapoda</taxon>
        <taxon>Insecta</taxon>
        <taxon>Pterygota</taxon>
        <taxon>Neoptera</taxon>
        <taxon>Endopterygota</taxon>
        <taxon>Hymenoptera</taxon>
        <taxon>Apocrita</taxon>
        <taxon>Ichneumonoidea</taxon>
        <taxon>Braconidae</taxon>
        <taxon>Aphidiinae</taxon>
        <taxon>Aphidius</taxon>
    </lineage>
</organism>
<evidence type="ECO:0000313" key="7">
    <source>
        <dbReference type="EMBL" id="KAF7989749.1"/>
    </source>
</evidence>
<dbReference type="Proteomes" id="UP000639338">
    <property type="component" value="Unassembled WGS sequence"/>
</dbReference>
<dbReference type="AlphaFoldDB" id="A0A835CNP9"/>
<dbReference type="Pfam" id="PF12874">
    <property type="entry name" value="zf-met"/>
    <property type="match status" value="1"/>
</dbReference>
<evidence type="ECO:0000256" key="3">
    <source>
        <dbReference type="ARBA" id="ARBA00022741"/>
    </source>
</evidence>
<dbReference type="InterPro" id="IPR018022">
    <property type="entry name" value="IPT"/>
</dbReference>
<feature type="domain" description="C2H2-type" evidence="6">
    <location>
        <begin position="428"/>
        <end position="452"/>
    </location>
</feature>
<name>A0A835CNP9_APHGI</name>
<dbReference type="Gene3D" id="3.40.50.300">
    <property type="entry name" value="P-loop containing nucleotide triphosphate hydrolases"/>
    <property type="match status" value="1"/>
</dbReference>
<dbReference type="Gene3D" id="3.30.160.60">
    <property type="entry name" value="Classic Zinc Finger"/>
    <property type="match status" value="1"/>
</dbReference>
<dbReference type="GO" id="GO:0006400">
    <property type="term" value="P:tRNA modification"/>
    <property type="evidence" value="ECO:0007669"/>
    <property type="project" value="TreeGrafter"/>
</dbReference>
<proteinExistence type="inferred from homology"/>